<protein>
    <recommendedName>
        <fullName evidence="4">AtmA protein</fullName>
    </recommendedName>
</protein>
<evidence type="ECO:0008006" key="4">
    <source>
        <dbReference type="Google" id="ProtNLM"/>
    </source>
</evidence>
<proteinExistence type="predicted"/>
<gene>
    <name evidence="2" type="ORF">SODALDRAFT_349169</name>
</gene>
<evidence type="ECO:0000256" key="1">
    <source>
        <dbReference type="SAM" id="Phobius"/>
    </source>
</evidence>
<dbReference type="STRING" id="1314773.A0A3N2Q398"/>
<feature type="transmembrane region" description="Helical" evidence="1">
    <location>
        <begin position="130"/>
        <end position="150"/>
    </location>
</feature>
<dbReference type="AlphaFoldDB" id="A0A3N2Q398"/>
<dbReference type="OrthoDB" id="72269at2759"/>
<dbReference type="RefSeq" id="XP_028468901.1">
    <property type="nucleotide sequence ID" value="XM_028613411.1"/>
</dbReference>
<dbReference type="GeneID" id="39581889"/>
<dbReference type="Proteomes" id="UP000272025">
    <property type="component" value="Unassembled WGS sequence"/>
</dbReference>
<accession>A0A3N2Q398</accession>
<reference evidence="2 3" key="1">
    <citation type="journal article" date="2018" name="Mol. Ecol.">
        <title>The obligate alkalophilic soda-lake fungus Sodiomyces alkalinus has shifted to a protein diet.</title>
        <authorList>
            <person name="Grum-Grzhimaylo A.A."/>
            <person name="Falkoski D.L."/>
            <person name="van den Heuvel J."/>
            <person name="Valero-Jimenez C.A."/>
            <person name="Min B."/>
            <person name="Choi I.G."/>
            <person name="Lipzen A."/>
            <person name="Daum C.G."/>
            <person name="Aanen D.K."/>
            <person name="Tsang A."/>
            <person name="Henrissat B."/>
            <person name="Bilanenko E.N."/>
            <person name="de Vries R.P."/>
            <person name="van Kan J.A.L."/>
            <person name="Grigoriev I.V."/>
            <person name="Debets A.J.M."/>
        </authorList>
    </citation>
    <scope>NUCLEOTIDE SEQUENCE [LARGE SCALE GENOMIC DNA]</scope>
    <source>
        <strain evidence="2 3">F11</strain>
    </source>
</reference>
<sequence>MESLTRVRHAPLVVLFGTLSAFAFYSTWGMSVLDGTMSRMLELRGMETPLIPGTDVPLRLHFTGIAPIDNWYTIMVLFFWQAVDGSHPATSLAGVYFLGQLVAIWTLVYVEGAKVENKKNCLGRTLPWILLMHNLTLGCFGPIYFAVHLLSLKSPDSSRPAATKKGKAPVPSASAHVLAAAARYLRFLPFSIVLGFVVPSIWIGLPPPRLATYASQQAAIAIWTPFPVWVGLSQLLLTRYLPKLSGCEGEAASATPGTGSISPARSQATYLGALRWVYLFCLVGSALVHVGVVTTSLSTQLFPAIFTPAIRSEFAPMNLLFPRNAEVASSIGAGVLNFMQWDQWIGYSSVLIWALKLAQEDRLAPLTWTRLGLYGLGLASIVALLGPAAAAVLLLWGGDERRYAVEP</sequence>
<keyword evidence="1" id="KW-0472">Membrane</keyword>
<feature type="transmembrane region" description="Helical" evidence="1">
    <location>
        <begin position="217"/>
        <end position="237"/>
    </location>
</feature>
<keyword evidence="3" id="KW-1185">Reference proteome</keyword>
<evidence type="ECO:0000313" key="3">
    <source>
        <dbReference type="Proteomes" id="UP000272025"/>
    </source>
</evidence>
<feature type="transmembrane region" description="Helical" evidence="1">
    <location>
        <begin position="60"/>
        <end position="80"/>
    </location>
</feature>
<dbReference type="EMBL" id="ML119052">
    <property type="protein sequence ID" value="ROT41095.1"/>
    <property type="molecule type" value="Genomic_DNA"/>
</dbReference>
<feature type="transmembrane region" description="Helical" evidence="1">
    <location>
        <begin position="184"/>
        <end position="205"/>
    </location>
</feature>
<name>A0A3N2Q398_SODAK</name>
<feature type="transmembrane region" description="Helical" evidence="1">
    <location>
        <begin position="276"/>
        <end position="297"/>
    </location>
</feature>
<feature type="transmembrane region" description="Helical" evidence="1">
    <location>
        <begin position="92"/>
        <end position="110"/>
    </location>
</feature>
<evidence type="ECO:0000313" key="2">
    <source>
        <dbReference type="EMBL" id="ROT41095.1"/>
    </source>
</evidence>
<organism evidence="2 3">
    <name type="scientific">Sodiomyces alkalinus (strain CBS 110278 / VKM F-3762 / F11)</name>
    <name type="common">Alkaliphilic filamentous fungus</name>
    <dbReference type="NCBI Taxonomy" id="1314773"/>
    <lineage>
        <taxon>Eukaryota</taxon>
        <taxon>Fungi</taxon>
        <taxon>Dikarya</taxon>
        <taxon>Ascomycota</taxon>
        <taxon>Pezizomycotina</taxon>
        <taxon>Sordariomycetes</taxon>
        <taxon>Hypocreomycetidae</taxon>
        <taxon>Glomerellales</taxon>
        <taxon>Plectosphaerellaceae</taxon>
        <taxon>Sodiomyces</taxon>
    </lineage>
</organism>
<keyword evidence="1" id="KW-1133">Transmembrane helix</keyword>
<keyword evidence="1" id="KW-0812">Transmembrane</keyword>
<feature type="transmembrane region" description="Helical" evidence="1">
    <location>
        <begin position="371"/>
        <end position="396"/>
    </location>
</feature>
<feature type="transmembrane region" description="Helical" evidence="1">
    <location>
        <begin position="12"/>
        <end position="33"/>
    </location>
</feature>